<dbReference type="Pfam" id="PF00081">
    <property type="entry name" value="Sod_Fe_N"/>
    <property type="match status" value="1"/>
</dbReference>
<dbReference type="InterPro" id="IPR019833">
    <property type="entry name" value="Mn/Fe_SOD_BS"/>
</dbReference>
<dbReference type="InterPro" id="IPR036314">
    <property type="entry name" value="SOD_C_sf"/>
</dbReference>
<dbReference type="AlphaFoldDB" id="A0A917H1B1"/>
<keyword evidence="4" id="KW-0560">Oxidoreductase</keyword>
<reference evidence="7" key="1">
    <citation type="journal article" date="2014" name="Int. J. Syst. Evol. Microbiol.">
        <title>Complete genome sequence of Corynebacterium casei LMG S-19264T (=DSM 44701T), isolated from a smear-ripened cheese.</title>
        <authorList>
            <consortium name="US DOE Joint Genome Institute (JGI-PGF)"/>
            <person name="Walter F."/>
            <person name="Albersmeier A."/>
            <person name="Kalinowski J."/>
            <person name="Ruckert C."/>
        </authorList>
    </citation>
    <scope>NUCLEOTIDE SEQUENCE</scope>
    <source>
        <strain evidence="7">CGMCC 1.12754</strain>
    </source>
</reference>
<dbReference type="InterPro" id="IPR001189">
    <property type="entry name" value="Mn/Fe_SOD"/>
</dbReference>
<dbReference type="Gene3D" id="3.55.40.20">
    <property type="entry name" value="Iron/manganese superoxide dismutase, C-terminal domain"/>
    <property type="match status" value="1"/>
</dbReference>
<evidence type="ECO:0000256" key="4">
    <source>
        <dbReference type="ARBA" id="ARBA00023002"/>
    </source>
</evidence>
<comment type="similarity">
    <text evidence="1">Belongs to the iron/manganese superoxide dismutase family.</text>
</comment>
<dbReference type="InterPro" id="IPR019832">
    <property type="entry name" value="Mn/Fe_SOD_C"/>
</dbReference>
<evidence type="ECO:0000259" key="6">
    <source>
        <dbReference type="Pfam" id="PF02777"/>
    </source>
</evidence>
<dbReference type="InterPro" id="IPR019831">
    <property type="entry name" value="Mn/Fe_SOD_N"/>
</dbReference>
<dbReference type="EC" id="1.15.1.1" evidence="2"/>
<evidence type="ECO:0000256" key="3">
    <source>
        <dbReference type="ARBA" id="ARBA00022723"/>
    </source>
</evidence>
<feature type="domain" description="Manganese/iron superoxide dismutase C-terminal" evidence="6">
    <location>
        <begin position="177"/>
        <end position="278"/>
    </location>
</feature>
<dbReference type="SUPFAM" id="SSF46609">
    <property type="entry name" value="Fe,Mn superoxide dismutase (SOD), N-terminal domain"/>
    <property type="match status" value="1"/>
</dbReference>
<dbReference type="PANTHER" id="PTHR11404:SF6">
    <property type="entry name" value="SUPEROXIDE DISMUTASE [MN], MITOCHONDRIAL"/>
    <property type="match status" value="1"/>
</dbReference>
<dbReference type="GO" id="GO:0004784">
    <property type="term" value="F:superoxide dismutase activity"/>
    <property type="evidence" value="ECO:0007669"/>
    <property type="project" value="UniProtKB-EC"/>
</dbReference>
<dbReference type="SUPFAM" id="SSF54719">
    <property type="entry name" value="Fe,Mn superoxide dismutase (SOD), C-terminal domain"/>
    <property type="match status" value="1"/>
</dbReference>
<evidence type="ECO:0000259" key="5">
    <source>
        <dbReference type="Pfam" id="PF00081"/>
    </source>
</evidence>
<keyword evidence="3" id="KW-0479">Metal-binding</keyword>
<accession>A0A917H1B1</accession>
<dbReference type="PROSITE" id="PS00088">
    <property type="entry name" value="SOD_MN"/>
    <property type="match status" value="1"/>
</dbReference>
<sequence length="290" mass="34224">MEKSKQSYLHELVRWGDETKNTLKNSSTSEDVCDYWSNELESWQREVKAFINTEGNEEGFLLLRNDGQQLYNQIKNVINSRQQNNSVGYGQHKLPPLPYDYSALEPYISKEIMELHHNVHHQAYVDGLNKAEKALYDAKNNKEMKHWLREQAFNGSGHNLHTIFWYNMTPNSGKKPIGEIAKRINQDFGSWRSFKDMFTKAAASVEGVGWAVLAWNPRSGRLVIQTFEKHQQFQYADIIPLLVLDVWEHAYYLQYKTDRNAYITNWWNVVNWKDVNNRYVEAKKIIWPLY</sequence>
<dbReference type="PRINTS" id="PR01703">
    <property type="entry name" value="MNSODISMTASE"/>
</dbReference>
<reference evidence="7" key="2">
    <citation type="submission" date="2020-09" db="EMBL/GenBank/DDBJ databases">
        <authorList>
            <person name="Sun Q."/>
            <person name="Zhou Y."/>
        </authorList>
    </citation>
    <scope>NUCLEOTIDE SEQUENCE</scope>
    <source>
        <strain evidence="7">CGMCC 1.12754</strain>
    </source>
</reference>
<protein>
    <recommendedName>
        <fullName evidence="2">superoxide dismutase</fullName>
        <ecNumber evidence="2">1.15.1.1</ecNumber>
    </recommendedName>
</protein>
<dbReference type="RefSeq" id="WP_188453751.1">
    <property type="nucleotide sequence ID" value="NZ_BMFR01000001.1"/>
</dbReference>
<gene>
    <name evidence="7" type="primary">sodF</name>
    <name evidence="7" type="ORF">GCM10011398_04950</name>
</gene>
<dbReference type="InterPro" id="IPR050265">
    <property type="entry name" value="Fe/Mn_Superoxide_Dismutase"/>
</dbReference>
<evidence type="ECO:0000313" key="7">
    <source>
        <dbReference type="EMBL" id="GGG64391.1"/>
    </source>
</evidence>
<organism evidence="7 8">
    <name type="scientific">Virgibacillus oceani</name>
    <dbReference type="NCBI Taxonomy" id="1479511"/>
    <lineage>
        <taxon>Bacteria</taxon>
        <taxon>Bacillati</taxon>
        <taxon>Bacillota</taxon>
        <taxon>Bacilli</taxon>
        <taxon>Bacillales</taxon>
        <taxon>Bacillaceae</taxon>
        <taxon>Virgibacillus</taxon>
    </lineage>
</organism>
<name>A0A917H1B1_9BACI</name>
<dbReference type="Gene3D" id="1.10.287.990">
    <property type="entry name" value="Fe,Mn superoxide dismutase (SOD) domain"/>
    <property type="match status" value="1"/>
</dbReference>
<dbReference type="Pfam" id="PF02777">
    <property type="entry name" value="Sod_Fe_C"/>
    <property type="match status" value="1"/>
</dbReference>
<keyword evidence="8" id="KW-1185">Reference proteome</keyword>
<evidence type="ECO:0000256" key="1">
    <source>
        <dbReference type="ARBA" id="ARBA00008714"/>
    </source>
</evidence>
<dbReference type="InterPro" id="IPR036324">
    <property type="entry name" value="Mn/Fe_SOD_N_sf"/>
</dbReference>
<evidence type="ECO:0000313" key="8">
    <source>
        <dbReference type="Proteomes" id="UP000622860"/>
    </source>
</evidence>
<evidence type="ECO:0000256" key="2">
    <source>
        <dbReference type="ARBA" id="ARBA00012682"/>
    </source>
</evidence>
<dbReference type="EMBL" id="BMFR01000001">
    <property type="protein sequence ID" value="GGG64391.1"/>
    <property type="molecule type" value="Genomic_DNA"/>
</dbReference>
<dbReference type="FunFam" id="3.55.40.20:FF:000004">
    <property type="entry name" value="Superoxide dismutase [Fe]"/>
    <property type="match status" value="1"/>
</dbReference>
<feature type="domain" description="Manganese/iron superoxide dismutase N-terminal" evidence="5">
    <location>
        <begin position="91"/>
        <end position="169"/>
    </location>
</feature>
<dbReference type="Proteomes" id="UP000622860">
    <property type="component" value="Unassembled WGS sequence"/>
</dbReference>
<dbReference type="PANTHER" id="PTHR11404">
    <property type="entry name" value="SUPEROXIDE DISMUTASE 2"/>
    <property type="match status" value="1"/>
</dbReference>
<comment type="caution">
    <text evidence="7">The sequence shown here is derived from an EMBL/GenBank/DDBJ whole genome shotgun (WGS) entry which is preliminary data.</text>
</comment>
<dbReference type="GO" id="GO:0046872">
    <property type="term" value="F:metal ion binding"/>
    <property type="evidence" value="ECO:0007669"/>
    <property type="project" value="UniProtKB-KW"/>
</dbReference>
<proteinExistence type="inferred from homology"/>